<dbReference type="SUPFAM" id="SSF51735">
    <property type="entry name" value="NAD(P)-binding Rossmann-fold domains"/>
    <property type="match status" value="1"/>
</dbReference>
<organism evidence="2 3">
    <name type="scientific">Hyphodiscus hymeniophilus</name>
    <dbReference type="NCBI Taxonomy" id="353542"/>
    <lineage>
        <taxon>Eukaryota</taxon>
        <taxon>Fungi</taxon>
        <taxon>Dikarya</taxon>
        <taxon>Ascomycota</taxon>
        <taxon>Pezizomycotina</taxon>
        <taxon>Leotiomycetes</taxon>
        <taxon>Helotiales</taxon>
        <taxon>Hyphodiscaceae</taxon>
        <taxon>Hyphodiscus</taxon>
    </lineage>
</organism>
<proteinExistence type="predicted"/>
<dbReference type="InterPro" id="IPR051783">
    <property type="entry name" value="NAD(P)-dependent_oxidoreduct"/>
</dbReference>
<accession>A0A9P6VFZ6</accession>
<dbReference type="PANTHER" id="PTHR48079">
    <property type="entry name" value="PROTEIN YEEZ"/>
    <property type="match status" value="1"/>
</dbReference>
<dbReference type="GO" id="GO:0005737">
    <property type="term" value="C:cytoplasm"/>
    <property type="evidence" value="ECO:0007669"/>
    <property type="project" value="TreeGrafter"/>
</dbReference>
<feature type="domain" description="NAD-dependent epimerase/dehydratase" evidence="1">
    <location>
        <begin position="3"/>
        <end position="218"/>
    </location>
</feature>
<name>A0A9P6VFZ6_9HELO</name>
<dbReference type="Proteomes" id="UP000785200">
    <property type="component" value="Unassembled WGS sequence"/>
</dbReference>
<evidence type="ECO:0000313" key="3">
    <source>
        <dbReference type="Proteomes" id="UP000785200"/>
    </source>
</evidence>
<dbReference type="EMBL" id="VNKQ01000013">
    <property type="protein sequence ID" value="KAG0647225.1"/>
    <property type="molecule type" value="Genomic_DNA"/>
</dbReference>
<gene>
    <name evidence="2" type="ORF">D0Z07_7036</name>
</gene>
<dbReference type="OrthoDB" id="10262413at2759"/>
<dbReference type="Gene3D" id="3.40.50.720">
    <property type="entry name" value="NAD(P)-binding Rossmann-like Domain"/>
    <property type="match status" value="1"/>
</dbReference>
<dbReference type="CDD" id="cd05262">
    <property type="entry name" value="SDR_a7"/>
    <property type="match status" value="1"/>
</dbReference>
<dbReference type="Pfam" id="PF01370">
    <property type="entry name" value="Epimerase"/>
    <property type="match status" value="1"/>
</dbReference>
<reference evidence="2" key="1">
    <citation type="submission" date="2019-07" db="EMBL/GenBank/DDBJ databases">
        <title>Hyphodiscus hymeniophilus genome sequencing and assembly.</title>
        <authorList>
            <person name="Kramer G."/>
            <person name="Nodwell J."/>
        </authorList>
    </citation>
    <scope>NUCLEOTIDE SEQUENCE</scope>
    <source>
        <strain evidence="2">ATCC 34498</strain>
    </source>
</reference>
<dbReference type="PANTHER" id="PTHR48079:SF9">
    <property type="entry name" value="PUTATIVE-RELATED"/>
    <property type="match status" value="1"/>
</dbReference>
<protein>
    <submittedName>
        <fullName evidence="2">Sterol-4-alpha-carboxylate 3-decarboxylating</fullName>
    </submittedName>
</protein>
<sequence length="298" mass="30820">MRVFVTGSTGFIGTAVVQELLNSGHQVLGLVRSSSNASKLTAAGAEVHNGSLEDLASLKSGAAQCDAVIHLAFVHDFTDFAGSCAKDRAAIEALGEALAGTGKPLVATGGILMLKQGQVGTEDDAPDFAAMGAPRAASEGVALALKDKGVRAMMIRLPPSVHGEGDKGFVPRMVSVAREKGVSAYIGSGVNRWPAVHRFDAAALYRLAIEKGVAGAVYHAVAEESIAMKEISGAIGNGLNVRVVSKLLEEAAVDLGFLAYGISSDSPASSLKTRKELGWAPAQPGLIADVEKYYLKFS</sequence>
<comment type="caution">
    <text evidence="2">The sequence shown here is derived from an EMBL/GenBank/DDBJ whole genome shotgun (WGS) entry which is preliminary data.</text>
</comment>
<dbReference type="InterPro" id="IPR036291">
    <property type="entry name" value="NAD(P)-bd_dom_sf"/>
</dbReference>
<keyword evidence="3" id="KW-1185">Reference proteome</keyword>
<dbReference type="AlphaFoldDB" id="A0A9P6VFZ6"/>
<dbReference type="InterPro" id="IPR001509">
    <property type="entry name" value="Epimerase_deHydtase"/>
</dbReference>
<dbReference type="GO" id="GO:0004029">
    <property type="term" value="F:aldehyde dehydrogenase (NAD+) activity"/>
    <property type="evidence" value="ECO:0007669"/>
    <property type="project" value="TreeGrafter"/>
</dbReference>
<evidence type="ECO:0000313" key="2">
    <source>
        <dbReference type="EMBL" id="KAG0647225.1"/>
    </source>
</evidence>
<evidence type="ECO:0000259" key="1">
    <source>
        <dbReference type="Pfam" id="PF01370"/>
    </source>
</evidence>